<gene>
    <name evidence="2" type="ORF">NPIL_158571</name>
</gene>
<dbReference type="AlphaFoldDB" id="A0A8X6TD44"/>
<organism evidence="2 3">
    <name type="scientific">Nephila pilipes</name>
    <name type="common">Giant wood spider</name>
    <name type="synonym">Nephila maculata</name>
    <dbReference type="NCBI Taxonomy" id="299642"/>
    <lineage>
        <taxon>Eukaryota</taxon>
        <taxon>Metazoa</taxon>
        <taxon>Ecdysozoa</taxon>
        <taxon>Arthropoda</taxon>
        <taxon>Chelicerata</taxon>
        <taxon>Arachnida</taxon>
        <taxon>Araneae</taxon>
        <taxon>Araneomorphae</taxon>
        <taxon>Entelegynae</taxon>
        <taxon>Araneoidea</taxon>
        <taxon>Nephilidae</taxon>
        <taxon>Nephila</taxon>
    </lineage>
</organism>
<feature type="compositionally biased region" description="Polar residues" evidence="1">
    <location>
        <begin position="21"/>
        <end position="37"/>
    </location>
</feature>
<dbReference type="Proteomes" id="UP000887013">
    <property type="component" value="Unassembled WGS sequence"/>
</dbReference>
<protein>
    <submittedName>
        <fullName evidence="2">Uncharacterized protein</fullName>
    </submittedName>
</protein>
<keyword evidence="3" id="KW-1185">Reference proteome</keyword>
<sequence>MRGHITGQLRRTTRDEVHATESLTHGPNGAQLLTTSGWAAHSDPSPWSTVGIVSSQDIKPSDIHPERCITVRAHMGGSGIPLLGVLVTWWPYEPQPQPWLKPPLPTSLTGR</sequence>
<accession>A0A8X6TD44</accession>
<comment type="caution">
    <text evidence="2">The sequence shown here is derived from an EMBL/GenBank/DDBJ whole genome shotgun (WGS) entry which is preliminary data.</text>
</comment>
<feature type="region of interest" description="Disordered" evidence="1">
    <location>
        <begin position="1"/>
        <end position="40"/>
    </location>
</feature>
<evidence type="ECO:0000313" key="3">
    <source>
        <dbReference type="Proteomes" id="UP000887013"/>
    </source>
</evidence>
<evidence type="ECO:0000313" key="2">
    <source>
        <dbReference type="EMBL" id="GFS97298.1"/>
    </source>
</evidence>
<proteinExistence type="predicted"/>
<reference evidence="2" key="1">
    <citation type="submission" date="2020-08" db="EMBL/GenBank/DDBJ databases">
        <title>Multicomponent nature underlies the extraordinary mechanical properties of spider dragline silk.</title>
        <authorList>
            <person name="Kono N."/>
            <person name="Nakamura H."/>
            <person name="Mori M."/>
            <person name="Yoshida Y."/>
            <person name="Ohtoshi R."/>
            <person name="Malay A.D."/>
            <person name="Moran D.A.P."/>
            <person name="Tomita M."/>
            <person name="Numata K."/>
            <person name="Arakawa K."/>
        </authorList>
    </citation>
    <scope>NUCLEOTIDE SEQUENCE</scope>
</reference>
<name>A0A8X6TD44_NEPPI</name>
<dbReference type="EMBL" id="BMAW01100926">
    <property type="protein sequence ID" value="GFS97298.1"/>
    <property type="molecule type" value="Genomic_DNA"/>
</dbReference>
<evidence type="ECO:0000256" key="1">
    <source>
        <dbReference type="SAM" id="MobiDB-lite"/>
    </source>
</evidence>